<feature type="region of interest" description="Disordered" evidence="1">
    <location>
        <begin position="143"/>
        <end position="169"/>
    </location>
</feature>
<evidence type="ECO:0000313" key="3">
    <source>
        <dbReference type="Proteomes" id="UP000886885"/>
    </source>
</evidence>
<proteinExistence type="predicted"/>
<evidence type="ECO:0000313" key="2">
    <source>
        <dbReference type="EMBL" id="KAG6765399.1"/>
    </source>
</evidence>
<feature type="compositionally biased region" description="Low complexity" evidence="1">
    <location>
        <begin position="21"/>
        <end position="35"/>
    </location>
</feature>
<dbReference type="OrthoDB" id="1423981at2759"/>
<protein>
    <submittedName>
        <fullName evidence="2">Uncharacterized protein</fullName>
    </submittedName>
</protein>
<dbReference type="AlphaFoldDB" id="A0A8X8CSW8"/>
<accession>A0A8X8CSW8</accession>
<dbReference type="PANTHER" id="PTHR33738">
    <property type="entry name" value="EMB|CAB82975.1"/>
    <property type="match status" value="1"/>
</dbReference>
<keyword evidence="3" id="KW-1185">Reference proteome</keyword>
<comment type="caution">
    <text evidence="2">The sequence shown here is derived from an EMBL/GenBank/DDBJ whole genome shotgun (WGS) entry which is preliminary data.</text>
</comment>
<reference evidence="2" key="1">
    <citation type="journal article" date="2020" name="bioRxiv">
        <title>Hybrid origin of Populus tomentosa Carr. identified through genome sequencing and phylogenomic analysis.</title>
        <authorList>
            <person name="An X."/>
            <person name="Gao K."/>
            <person name="Chen Z."/>
            <person name="Li J."/>
            <person name="Yang X."/>
            <person name="Yang X."/>
            <person name="Zhou J."/>
            <person name="Guo T."/>
            <person name="Zhao T."/>
            <person name="Huang S."/>
            <person name="Miao D."/>
            <person name="Khan W.U."/>
            <person name="Rao P."/>
            <person name="Ye M."/>
            <person name="Lei B."/>
            <person name="Liao W."/>
            <person name="Wang J."/>
            <person name="Ji L."/>
            <person name="Li Y."/>
            <person name="Guo B."/>
            <person name="Mustafa N.S."/>
            <person name="Li S."/>
            <person name="Yun Q."/>
            <person name="Keller S.R."/>
            <person name="Mao J."/>
            <person name="Zhang R."/>
            <person name="Strauss S.H."/>
        </authorList>
    </citation>
    <scope>NUCLEOTIDE SEQUENCE</scope>
    <source>
        <strain evidence="2">GM15</strain>
        <tissue evidence="2">Leaf</tissue>
    </source>
</reference>
<dbReference type="Proteomes" id="UP000886885">
    <property type="component" value="Chromosome 8A"/>
</dbReference>
<feature type="region of interest" description="Disordered" evidence="1">
    <location>
        <begin position="1"/>
        <end position="90"/>
    </location>
</feature>
<name>A0A8X8CSW8_POPTO</name>
<organism evidence="2 3">
    <name type="scientific">Populus tomentosa</name>
    <name type="common">Chinese white poplar</name>
    <dbReference type="NCBI Taxonomy" id="118781"/>
    <lineage>
        <taxon>Eukaryota</taxon>
        <taxon>Viridiplantae</taxon>
        <taxon>Streptophyta</taxon>
        <taxon>Embryophyta</taxon>
        <taxon>Tracheophyta</taxon>
        <taxon>Spermatophyta</taxon>
        <taxon>Magnoliopsida</taxon>
        <taxon>eudicotyledons</taxon>
        <taxon>Gunneridae</taxon>
        <taxon>Pentapetalae</taxon>
        <taxon>rosids</taxon>
        <taxon>fabids</taxon>
        <taxon>Malpighiales</taxon>
        <taxon>Salicaceae</taxon>
        <taxon>Saliceae</taxon>
        <taxon>Populus</taxon>
    </lineage>
</organism>
<dbReference type="PANTHER" id="PTHR33738:SF21">
    <property type="entry name" value="TPRXL"/>
    <property type="match status" value="1"/>
</dbReference>
<feature type="compositionally biased region" description="Polar residues" evidence="1">
    <location>
        <begin position="80"/>
        <end position="90"/>
    </location>
</feature>
<sequence>MENNRQVGASSFDHLFGPKDSSSSSSASSGIFGSIFPPPSKVPAGRDSGTTGNHVGNETYVNPDNAARKAKGESGGISGKGQSSVYQNETSEPSYFSSSIYYGGQENYSPRTKNSESQHVVSIDEVITDCFFFFFSPEQFKKDYGKDDPNGNDPNSASRGNWWQGSLYY</sequence>
<feature type="compositionally biased region" description="Polar residues" evidence="1">
    <location>
        <begin position="152"/>
        <end position="169"/>
    </location>
</feature>
<evidence type="ECO:0000256" key="1">
    <source>
        <dbReference type="SAM" id="MobiDB-lite"/>
    </source>
</evidence>
<feature type="compositionally biased region" description="Polar residues" evidence="1">
    <location>
        <begin position="48"/>
        <end position="62"/>
    </location>
</feature>
<gene>
    <name evidence="2" type="ORF">POTOM_029439</name>
</gene>
<dbReference type="EMBL" id="JAAWWB010000015">
    <property type="protein sequence ID" value="KAG6765399.1"/>
    <property type="molecule type" value="Genomic_DNA"/>
</dbReference>